<dbReference type="EMBL" id="JAGFBR010000005">
    <property type="protein sequence ID" value="KAH0467463.1"/>
    <property type="molecule type" value="Genomic_DNA"/>
</dbReference>
<gene>
    <name evidence="1" type="ORF">IEQ34_004701</name>
</gene>
<name>A0AAV7HJ57_DENCH</name>
<evidence type="ECO:0000313" key="2">
    <source>
        <dbReference type="Proteomes" id="UP000775213"/>
    </source>
</evidence>
<dbReference type="Proteomes" id="UP000775213">
    <property type="component" value="Unassembled WGS sequence"/>
</dbReference>
<sequence length="63" mass="7058">MLGLKMADLSVNLVEKATDHDANERLLKVIKVDHDAHGKFINFDQPTNIGWSGLFSSKNQSDF</sequence>
<organism evidence="1 2">
    <name type="scientific">Dendrobium chrysotoxum</name>
    <name type="common">Orchid</name>
    <dbReference type="NCBI Taxonomy" id="161865"/>
    <lineage>
        <taxon>Eukaryota</taxon>
        <taxon>Viridiplantae</taxon>
        <taxon>Streptophyta</taxon>
        <taxon>Embryophyta</taxon>
        <taxon>Tracheophyta</taxon>
        <taxon>Spermatophyta</taxon>
        <taxon>Magnoliopsida</taxon>
        <taxon>Liliopsida</taxon>
        <taxon>Asparagales</taxon>
        <taxon>Orchidaceae</taxon>
        <taxon>Epidendroideae</taxon>
        <taxon>Malaxideae</taxon>
        <taxon>Dendrobiinae</taxon>
        <taxon>Dendrobium</taxon>
    </lineage>
</organism>
<evidence type="ECO:0000313" key="1">
    <source>
        <dbReference type="EMBL" id="KAH0467463.1"/>
    </source>
</evidence>
<dbReference type="AlphaFoldDB" id="A0AAV7HJ57"/>
<protein>
    <submittedName>
        <fullName evidence="1">Uncharacterized protein</fullName>
    </submittedName>
</protein>
<comment type="caution">
    <text evidence="1">The sequence shown here is derived from an EMBL/GenBank/DDBJ whole genome shotgun (WGS) entry which is preliminary data.</text>
</comment>
<reference evidence="1 2" key="1">
    <citation type="journal article" date="2021" name="Hortic Res">
        <title>Chromosome-scale assembly of the Dendrobium chrysotoxum genome enhances the understanding of orchid evolution.</title>
        <authorList>
            <person name="Zhang Y."/>
            <person name="Zhang G.Q."/>
            <person name="Zhang D."/>
            <person name="Liu X.D."/>
            <person name="Xu X.Y."/>
            <person name="Sun W.H."/>
            <person name="Yu X."/>
            <person name="Zhu X."/>
            <person name="Wang Z.W."/>
            <person name="Zhao X."/>
            <person name="Zhong W.Y."/>
            <person name="Chen H."/>
            <person name="Yin W.L."/>
            <person name="Huang T."/>
            <person name="Niu S.C."/>
            <person name="Liu Z.J."/>
        </authorList>
    </citation>
    <scope>NUCLEOTIDE SEQUENCE [LARGE SCALE GENOMIC DNA]</scope>
    <source>
        <strain evidence="1">Lindl</strain>
    </source>
</reference>
<proteinExistence type="predicted"/>
<keyword evidence="2" id="KW-1185">Reference proteome</keyword>
<accession>A0AAV7HJ57</accession>